<dbReference type="AlphaFoldDB" id="A0A1Q9BU14"/>
<comment type="caution">
    <text evidence="2">The sequence shown here is derived from an EMBL/GenBank/DDBJ whole genome shotgun (WGS) entry which is preliminary data.</text>
</comment>
<name>A0A1Q9BU14_SYMMI</name>
<keyword evidence="3" id="KW-1185">Reference proteome</keyword>
<evidence type="ECO:0000313" key="3">
    <source>
        <dbReference type="Proteomes" id="UP000186817"/>
    </source>
</evidence>
<dbReference type="EMBL" id="LSRX01004232">
    <property type="protein sequence ID" value="OLP74124.1"/>
    <property type="molecule type" value="Genomic_DNA"/>
</dbReference>
<evidence type="ECO:0000256" key="1">
    <source>
        <dbReference type="SAM" id="MobiDB-lite"/>
    </source>
</evidence>
<accession>A0A1Q9BU14</accession>
<dbReference type="OrthoDB" id="425640at2759"/>
<organism evidence="2 3">
    <name type="scientific">Symbiodinium microadriaticum</name>
    <name type="common">Dinoflagellate</name>
    <name type="synonym">Zooxanthella microadriatica</name>
    <dbReference type="NCBI Taxonomy" id="2951"/>
    <lineage>
        <taxon>Eukaryota</taxon>
        <taxon>Sar</taxon>
        <taxon>Alveolata</taxon>
        <taxon>Dinophyceae</taxon>
        <taxon>Suessiales</taxon>
        <taxon>Symbiodiniaceae</taxon>
        <taxon>Symbiodinium</taxon>
    </lineage>
</organism>
<feature type="compositionally biased region" description="Acidic residues" evidence="1">
    <location>
        <begin position="611"/>
        <end position="622"/>
    </location>
</feature>
<dbReference type="Proteomes" id="UP000186817">
    <property type="component" value="Unassembled WGS sequence"/>
</dbReference>
<feature type="region of interest" description="Disordered" evidence="1">
    <location>
        <begin position="596"/>
        <end position="622"/>
    </location>
</feature>
<sequence>MIHGPYGVTCTFSLRTDNNYVWIMCTTDRGPNEIWTKKVVQAKLMDVPWCFFLPADCYEHQAHLGVLGGLKLVDSLLAGRRQWKYFSSVAMLTNILRDISQDLYSAWRALHGDASANKCVRTLFPRCIAERWGSIDLTETRLLNAGVPELRATMMRVFEYTACNDQANDDACDVDMLAVEEKKEYRKRMGRWRTSSMSTLRDPLFDGVVQVMNLCRKPFIHLSNYLKAKVLPMDNAPMFRLVVGKGAQIGQAFDEMAYPHRLMLLVKAPDSDCCDERKQVAHELLSEKPEHLEINARKVRSLFKADLTVASSQGVLVGPLRVCMRGVARVWQADTRENERVNKQLKLTAERCPNASVELQSSRACIKHFLGEAGHSGSGSQRRRWSSYKPTAMSMLRSCLTAWHDRLPIHEDTTRWQAPPDPEFPPQATLARIVRQLFPCNVPSTHKNWAACYNVLLNRALSERESSLELHHQVPVICFVYRAAGARKSTFSYYVASEKVRSSRRLVECLLSNNGGDDNKWIHVRKPLAFRNSIDVIASHYCNVTEAAGTVRICIVPVHRSTASMCDLSLVGAYGVQAPVPVTTLKAPSKKLHKKLCSTEPQAGADNEEKSQEEDDEVEPEVCGDSEIIEGMHLLMEEAAAFADADPDDDEDGCDQEIAAACAALNKAVDESSRATYVSDSIEQDEELLRTELREEVMEEVMLWADNERAHDALRTGVCPMLPPRVVTSFPTADMDVDGHAQTVEAVLNQASVMGNSDDYMNEIDVNGAEGTGG</sequence>
<gene>
    <name evidence="2" type="ORF">AK812_SmicGene46430</name>
</gene>
<evidence type="ECO:0000313" key="2">
    <source>
        <dbReference type="EMBL" id="OLP74124.1"/>
    </source>
</evidence>
<proteinExistence type="predicted"/>
<reference evidence="2 3" key="1">
    <citation type="submission" date="2016-02" db="EMBL/GenBank/DDBJ databases">
        <title>Genome analysis of coral dinoflagellate symbionts highlights evolutionary adaptations to a symbiotic lifestyle.</title>
        <authorList>
            <person name="Aranda M."/>
            <person name="Li Y."/>
            <person name="Liew Y.J."/>
            <person name="Baumgarten S."/>
            <person name="Simakov O."/>
            <person name="Wilson M."/>
            <person name="Piel J."/>
            <person name="Ashoor H."/>
            <person name="Bougouffa S."/>
            <person name="Bajic V.B."/>
            <person name="Ryu T."/>
            <person name="Ravasi T."/>
            <person name="Bayer T."/>
            <person name="Micklem G."/>
            <person name="Kim H."/>
            <person name="Bhak J."/>
            <person name="Lajeunesse T.C."/>
            <person name="Voolstra C.R."/>
        </authorList>
    </citation>
    <scope>NUCLEOTIDE SEQUENCE [LARGE SCALE GENOMIC DNA]</scope>
    <source>
        <strain evidence="2 3">CCMP2467</strain>
    </source>
</reference>
<protein>
    <submittedName>
        <fullName evidence="2">Uncharacterized protein</fullName>
    </submittedName>
</protein>